<dbReference type="PANTHER" id="PTHR35563:SF2">
    <property type="entry name" value="BARREL METAL-DEPENDENT HYDROLASE, PUTATIVE (AFU_ORTHOLOGUE AFUA_1G16240)-RELATED"/>
    <property type="match status" value="1"/>
</dbReference>
<comment type="caution">
    <text evidence="4">The sequence shown here is derived from an EMBL/GenBank/DDBJ whole genome shotgun (WGS) entry which is preliminary data.</text>
</comment>
<dbReference type="SUPFAM" id="SSF51556">
    <property type="entry name" value="Metallo-dependent hydrolases"/>
    <property type="match status" value="1"/>
</dbReference>
<feature type="signal peptide" evidence="2">
    <location>
        <begin position="1"/>
        <end position="23"/>
    </location>
</feature>
<dbReference type="PROSITE" id="PS51318">
    <property type="entry name" value="TAT"/>
    <property type="match status" value="1"/>
</dbReference>
<evidence type="ECO:0000313" key="4">
    <source>
        <dbReference type="EMBL" id="SPZ41798.1"/>
    </source>
</evidence>
<proteinExistence type="predicted"/>
<dbReference type="RefSeq" id="WP_245973392.1">
    <property type="nucleotide sequence ID" value="NZ_QTTP01000001.1"/>
</dbReference>
<feature type="compositionally biased region" description="Low complexity" evidence="1">
    <location>
        <begin position="27"/>
        <end position="39"/>
    </location>
</feature>
<reference evidence="4 5" key="1">
    <citation type="submission" date="2018-06" db="EMBL/GenBank/DDBJ databases">
        <authorList>
            <consortium name="Pathogen Informatics"/>
            <person name="Doyle S."/>
        </authorList>
    </citation>
    <scope>NUCLEOTIDE SEQUENCE [LARGE SCALE GENOMIC DNA]</scope>
    <source>
        <strain evidence="4 5">NCTC13229</strain>
    </source>
</reference>
<protein>
    <submittedName>
        <fullName evidence="4">Amidase</fullName>
    </submittedName>
</protein>
<dbReference type="CDD" id="cd01311">
    <property type="entry name" value="PDC_hydrolase"/>
    <property type="match status" value="1"/>
</dbReference>
<evidence type="ECO:0000256" key="1">
    <source>
        <dbReference type="SAM" id="MobiDB-lite"/>
    </source>
</evidence>
<sequence>MSDLSRRAFLGSTSALLAGTTVACSGNSAAGTGTPTSATEVGAPVTGPFTKTPGWLDWYQNPSAPRFAVPTGAVDAHCHVFGPGAQFPFAPERKYTPCDASRDQLFALRDHLGMSRNVIVQATCHGADNSAMVDAVRAAGGRARGIATVRTDITDTELRRLDEAGVRGVRFNFLPRLVEGTPKDDLTTIARKIAPLGWHIVIYFEGPDLEGLEGFFDTLPTPLVVDHMGRPDVTRPVDGPEFGRFLRFVERNEAWVKVSCPERLTVTGPPALNGEQNAYTDVVPFSRRVVEEFPDSVLWGSDWPHPNLTDHMPDDGLLVDHIPHVATTPELQHKLLVANPMRLYWPGEDY</sequence>
<dbReference type="InterPro" id="IPR006680">
    <property type="entry name" value="Amidohydro-rel"/>
</dbReference>
<dbReference type="EMBL" id="UAUI01000024">
    <property type="protein sequence ID" value="SPZ41798.1"/>
    <property type="molecule type" value="Genomic_DNA"/>
</dbReference>
<evidence type="ECO:0000256" key="2">
    <source>
        <dbReference type="SAM" id="SignalP"/>
    </source>
</evidence>
<dbReference type="AlphaFoldDB" id="A0AB38FJ97"/>
<dbReference type="Gene3D" id="3.20.20.140">
    <property type="entry name" value="Metal-dependent hydrolases"/>
    <property type="match status" value="1"/>
</dbReference>
<feature type="chain" id="PRO_5044349884" evidence="2">
    <location>
        <begin position="24"/>
        <end position="350"/>
    </location>
</feature>
<dbReference type="InterPro" id="IPR006311">
    <property type="entry name" value="TAT_signal"/>
</dbReference>
<dbReference type="GO" id="GO:0016787">
    <property type="term" value="F:hydrolase activity"/>
    <property type="evidence" value="ECO:0007669"/>
    <property type="project" value="InterPro"/>
</dbReference>
<feature type="region of interest" description="Disordered" evidence="1">
    <location>
        <begin position="27"/>
        <end position="46"/>
    </location>
</feature>
<dbReference type="PANTHER" id="PTHR35563">
    <property type="entry name" value="BARREL METAL-DEPENDENT HYDROLASE, PUTATIVE (AFU_ORTHOLOGUE AFUA_1G16240)-RELATED"/>
    <property type="match status" value="1"/>
</dbReference>
<dbReference type="Pfam" id="PF04909">
    <property type="entry name" value="Amidohydro_2"/>
    <property type="match status" value="1"/>
</dbReference>
<name>A0AB38FJ97_RHOWR</name>
<keyword evidence="2" id="KW-0732">Signal</keyword>
<evidence type="ECO:0000313" key="5">
    <source>
        <dbReference type="Proteomes" id="UP000251211"/>
    </source>
</evidence>
<dbReference type="InterPro" id="IPR047874">
    <property type="entry name" value="GLI/LigI"/>
</dbReference>
<feature type="domain" description="Amidohydrolase-related" evidence="3">
    <location>
        <begin position="74"/>
        <end position="344"/>
    </location>
</feature>
<gene>
    <name evidence="4" type="ORF">NCTC13229_05309</name>
</gene>
<dbReference type="InterPro" id="IPR052358">
    <property type="entry name" value="Aro_Compnd_Degr_Hydrolases"/>
</dbReference>
<organism evidence="4 5">
    <name type="scientific">Rhodococcus wratislaviensis</name>
    <name type="common">Tsukamurella wratislaviensis</name>
    <dbReference type="NCBI Taxonomy" id="44752"/>
    <lineage>
        <taxon>Bacteria</taxon>
        <taxon>Bacillati</taxon>
        <taxon>Actinomycetota</taxon>
        <taxon>Actinomycetes</taxon>
        <taxon>Mycobacteriales</taxon>
        <taxon>Nocardiaceae</taxon>
        <taxon>Rhodococcus</taxon>
    </lineage>
</organism>
<accession>A0AB38FJ97</accession>
<evidence type="ECO:0000259" key="3">
    <source>
        <dbReference type="Pfam" id="PF04909"/>
    </source>
</evidence>
<dbReference type="PROSITE" id="PS51257">
    <property type="entry name" value="PROKAR_LIPOPROTEIN"/>
    <property type="match status" value="1"/>
</dbReference>
<dbReference type="Proteomes" id="UP000251211">
    <property type="component" value="Unassembled WGS sequence"/>
</dbReference>
<dbReference type="InterPro" id="IPR032466">
    <property type="entry name" value="Metal_Hydrolase"/>
</dbReference>